<proteinExistence type="inferred from homology"/>
<dbReference type="Pfam" id="PF02641">
    <property type="entry name" value="DUF190"/>
    <property type="match status" value="1"/>
</dbReference>
<name>A0ABW6AUN9_9SPHI</name>
<dbReference type="RefSeq" id="WP_377609088.1">
    <property type="nucleotide sequence ID" value="NZ_JAHVDN010000001.1"/>
</dbReference>
<sequence>MVQAQIFINKNEFLGGQPLYEFIMQFLIKHQVKSATAFNGSLGYLQGSHLSRPNDLFSFDEVPLLITFIDREEKIKEVLKSLRTVTQSGYVIIHDVKEWSE</sequence>
<dbReference type="PANTHER" id="PTHR35983">
    <property type="entry name" value="UPF0166 PROTEIN TM_0021"/>
    <property type="match status" value="1"/>
</dbReference>
<evidence type="ECO:0000256" key="1">
    <source>
        <dbReference type="ARBA" id="ARBA00010554"/>
    </source>
</evidence>
<dbReference type="PANTHER" id="PTHR35983:SF1">
    <property type="entry name" value="UPF0166 PROTEIN TM_0021"/>
    <property type="match status" value="1"/>
</dbReference>
<comment type="similarity">
    <text evidence="1">Belongs to the UPF0166 family.</text>
</comment>
<dbReference type="InterPro" id="IPR015867">
    <property type="entry name" value="N-reg_PII/ATP_PRibTrfase_C"/>
</dbReference>
<reference evidence="3" key="1">
    <citation type="journal article" date="2019" name="Int. J. Syst. Evol. Microbiol.">
        <title>The Global Catalogue of Microorganisms (GCM) 10K type strain sequencing project: providing services to taxonomists for standard genome sequencing and annotation.</title>
        <authorList>
            <consortium name="The Broad Institute Genomics Platform"/>
            <consortium name="The Broad Institute Genome Sequencing Center for Infectious Disease"/>
            <person name="Wu L."/>
            <person name="Ma J."/>
        </authorList>
    </citation>
    <scope>NUCLEOTIDE SEQUENCE [LARGE SCALE GENOMIC DNA]</scope>
    <source>
        <strain evidence="3">KCTC 23098</strain>
    </source>
</reference>
<gene>
    <name evidence="2" type="ORF">ACFS6J_03635</name>
</gene>
<evidence type="ECO:0000313" key="3">
    <source>
        <dbReference type="Proteomes" id="UP001597560"/>
    </source>
</evidence>
<evidence type="ECO:0000313" key="2">
    <source>
        <dbReference type="EMBL" id="MFD2960861.1"/>
    </source>
</evidence>
<dbReference type="Proteomes" id="UP001597560">
    <property type="component" value="Unassembled WGS sequence"/>
</dbReference>
<protein>
    <submittedName>
        <fullName evidence="2">DUF190 domain-containing protein</fullName>
    </submittedName>
</protein>
<dbReference type="Gene3D" id="3.30.70.120">
    <property type="match status" value="1"/>
</dbReference>
<comment type="caution">
    <text evidence="2">The sequence shown here is derived from an EMBL/GenBank/DDBJ whole genome shotgun (WGS) entry which is preliminary data.</text>
</comment>
<keyword evidence="3" id="KW-1185">Reference proteome</keyword>
<dbReference type="EMBL" id="JBHUPA010000002">
    <property type="protein sequence ID" value="MFD2960861.1"/>
    <property type="molecule type" value="Genomic_DNA"/>
</dbReference>
<accession>A0ABW6AUN9</accession>
<organism evidence="2 3">
    <name type="scientific">Olivibacter jilunii</name>
    <dbReference type="NCBI Taxonomy" id="985016"/>
    <lineage>
        <taxon>Bacteria</taxon>
        <taxon>Pseudomonadati</taxon>
        <taxon>Bacteroidota</taxon>
        <taxon>Sphingobacteriia</taxon>
        <taxon>Sphingobacteriales</taxon>
        <taxon>Sphingobacteriaceae</taxon>
        <taxon>Olivibacter</taxon>
    </lineage>
</organism>
<dbReference type="SUPFAM" id="SSF54913">
    <property type="entry name" value="GlnB-like"/>
    <property type="match status" value="1"/>
</dbReference>
<dbReference type="InterPro" id="IPR011322">
    <property type="entry name" value="N-reg_PII-like_a/b"/>
</dbReference>
<dbReference type="InterPro" id="IPR003793">
    <property type="entry name" value="UPF0166"/>
</dbReference>